<organism evidence="1 2">
    <name type="scientific">Armillaria ostoyae</name>
    <name type="common">Armillaria root rot fungus</name>
    <dbReference type="NCBI Taxonomy" id="47428"/>
    <lineage>
        <taxon>Eukaryota</taxon>
        <taxon>Fungi</taxon>
        <taxon>Dikarya</taxon>
        <taxon>Basidiomycota</taxon>
        <taxon>Agaricomycotina</taxon>
        <taxon>Agaricomycetes</taxon>
        <taxon>Agaricomycetidae</taxon>
        <taxon>Agaricales</taxon>
        <taxon>Marasmiineae</taxon>
        <taxon>Physalacriaceae</taxon>
        <taxon>Armillaria</taxon>
    </lineage>
</organism>
<proteinExistence type="predicted"/>
<gene>
    <name evidence="1" type="ORF">ARMOST_04654</name>
</gene>
<evidence type="ECO:0000313" key="1">
    <source>
        <dbReference type="EMBL" id="SJL01334.1"/>
    </source>
</evidence>
<accession>A0A284QXZ0</accession>
<sequence>MDDLLSQGFQHLPWPGDEPQPILDTIGACIMVLGGHPNNPRWDILQCEACDDIEKAAS</sequence>
<protein>
    <submittedName>
        <fullName evidence="1">Uncharacterized protein</fullName>
    </submittedName>
</protein>
<evidence type="ECO:0000313" key="2">
    <source>
        <dbReference type="Proteomes" id="UP000219338"/>
    </source>
</evidence>
<dbReference type="OrthoDB" id="10453662at2759"/>
<dbReference type="AlphaFoldDB" id="A0A284QXZ0"/>
<reference evidence="2" key="1">
    <citation type="journal article" date="2017" name="Nat. Ecol. Evol.">
        <title>Genome expansion and lineage-specific genetic innovations in the forest pathogenic fungi Armillaria.</title>
        <authorList>
            <person name="Sipos G."/>
            <person name="Prasanna A.N."/>
            <person name="Walter M.C."/>
            <person name="O'Connor E."/>
            <person name="Balint B."/>
            <person name="Krizsan K."/>
            <person name="Kiss B."/>
            <person name="Hess J."/>
            <person name="Varga T."/>
            <person name="Slot J."/>
            <person name="Riley R."/>
            <person name="Boka B."/>
            <person name="Rigling D."/>
            <person name="Barry K."/>
            <person name="Lee J."/>
            <person name="Mihaltcheva S."/>
            <person name="LaButti K."/>
            <person name="Lipzen A."/>
            <person name="Waldron R."/>
            <person name="Moloney N.M."/>
            <person name="Sperisen C."/>
            <person name="Kredics L."/>
            <person name="Vagvoelgyi C."/>
            <person name="Patrignani A."/>
            <person name="Fitzpatrick D."/>
            <person name="Nagy I."/>
            <person name="Doyle S."/>
            <person name="Anderson J.B."/>
            <person name="Grigoriev I.V."/>
            <person name="Gueldener U."/>
            <person name="Muensterkoetter M."/>
            <person name="Nagy L.G."/>
        </authorList>
    </citation>
    <scope>NUCLEOTIDE SEQUENCE [LARGE SCALE GENOMIC DNA]</scope>
    <source>
        <strain evidence="2">C18/9</strain>
    </source>
</reference>
<dbReference type="Proteomes" id="UP000219338">
    <property type="component" value="Unassembled WGS sequence"/>
</dbReference>
<keyword evidence="2" id="KW-1185">Reference proteome</keyword>
<name>A0A284QXZ0_ARMOS</name>
<dbReference type="EMBL" id="FUEG01000003">
    <property type="protein sequence ID" value="SJL01334.1"/>
    <property type="molecule type" value="Genomic_DNA"/>
</dbReference>